<protein>
    <submittedName>
        <fullName evidence="1">RHS repeat protein</fullName>
    </submittedName>
</protein>
<name>A0A4V1ZD31_9BACT</name>
<dbReference type="OrthoDB" id="9814627at2"/>
<accession>A0A4V1ZD31</accession>
<organism evidence="1 2">
    <name type="scientific">Emticicia agri</name>
    <dbReference type="NCBI Taxonomy" id="2492393"/>
    <lineage>
        <taxon>Bacteria</taxon>
        <taxon>Pseudomonadati</taxon>
        <taxon>Bacteroidota</taxon>
        <taxon>Cytophagia</taxon>
        <taxon>Cytophagales</taxon>
        <taxon>Leadbetterellaceae</taxon>
        <taxon>Emticicia</taxon>
    </lineage>
</organism>
<dbReference type="EMBL" id="SEWF01000022">
    <property type="protein sequence ID" value="RYU94740.1"/>
    <property type="molecule type" value="Genomic_DNA"/>
</dbReference>
<gene>
    <name evidence="1" type="ORF">EWM59_15520</name>
</gene>
<dbReference type="AlphaFoldDB" id="A0A4V1ZD31"/>
<evidence type="ECO:0000313" key="2">
    <source>
        <dbReference type="Proteomes" id="UP000293162"/>
    </source>
</evidence>
<keyword evidence="2" id="KW-1185">Reference proteome</keyword>
<reference evidence="1 2" key="1">
    <citation type="submission" date="2019-02" db="EMBL/GenBank/DDBJ databases">
        <title>Bacterial novel species Emticicia sp. 17J42-9 isolated from soil.</title>
        <authorList>
            <person name="Jung H.-Y."/>
        </authorList>
    </citation>
    <scope>NUCLEOTIDE SEQUENCE [LARGE SCALE GENOMIC DNA]</scope>
    <source>
        <strain evidence="1 2">17J42-9</strain>
    </source>
</reference>
<dbReference type="RefSeq" id="WP_130022150.1">
    <property type="nucleotide sequence ID" value="NZ_SEWF01000022.1"/>
</dbReference>
<evidence type="ECO:0000313" key="1">
    <source>
        <dbReference type="EMBL" id="RYU94740.1"/>
    </source>
</evidence>
<sequence>MKIGYSILAILLFTNVYTYSQKKYTDVVPPSPNAAAIAKFGDIPVSMFSGTPSIDIPFFEVGIKNVKVPIGISYHAGGIKVGEDASNIGIGWALNAGGSITRTVRGLPDEDPDFGYLKHNVDLSTLPNTIEAQRLLYNKIQIEELDADPDSYSFNFLGRSGKFIVKKINSSSFECYPIDGSNLKIQWMLLAPTNNRFQWIITDEEGTRYFFGESLDGGSANRACETSESKSITYSTSRGGRSEPKGTGAQRLFPTAWQLKQIILTNGEQISFTYLDYTTNTCGFSNEFNVYCYGNAEECGNYSVNRTTINQTLVNGKKIYSIVFNNGRVDFTYSGIPREDLININSNTPSNDGYLDRVTLSTLGGETIKSFELSHSYFNLSSYHNQFVVDCDKPKKGKLRLDKVQEFGKNNVSVNPYVFTYEGADLPYSLSYAQDHWGFYNGQNTNTTLIPEYLIALPQNNLEILAGAKRFSDFNFAKKGIITNIKYPTGGQSFFNYESHKAWASDFGFEINTAADCIDNITLSRSDVPSTGPMTATKPLVVNGTQCYNNQQGDWYEFNTYTPTPCKWNQRGEGGCNTNFILSFGSTNYSLNGLTDNKKFLANGTYSLKIQVRDPDYSPADISLEVCKIAQSSSFTGNPNPSEYNSGNFGTLCSGGGQPYNKIIGGLRIESIVNKDNTNVTSVTKYVYLNVGTNQSSGNLVQKPIYAHVSENLIGLDNGENNLCLEFNRSSFSQMPLFADNGNHVEYTYVEEIKTANEVATTGIRTAYIYNTEQVSELSFPFARPDTYPMRRGKLLEQKDFSYINSNYKLVKSNSIIYTKGDTRHKPGNPGLKIGCVANSNIGLNTGCSVFVFGQSKDEVDWTYVTEKKEKIYDPTDETKFVVTRDRYTYNNAEYRQLSVLKRIDGKSKLMDAVTDTYDREIITSYKYTFDYPSSEINTEMKDRNILALVEEKVELNDGINTKMLTLSNTTFNKWHKEKNYAGLNGFFAPNYVKTWLEETSYENLSKNLELTEYDQFGNLNEYKENNNAMVSMDYYLDAGKKNLLRTQTIGSGTSTPQATTYDYFPLIGVSSVIQPSGLKTSYEYDNLGRLQYIKDNEGRLVKSYKYNYATPTSSAGTPPLNFTGQLDVKNREINLSFSYATPEVVKYEIRRGQGSEPLKLWVTVPGNSTTKIDPSYTPQQNVYKYEIRAILSNGTATEWKPLNIMLPANCTNNFQLIKNGLISAGQVKVDKACYEIIFEEGFITEDNADYTAEIETP</sequence>
<proteinExistence type="predicted"/>
<comment type="caution">
    <text evidence="1">The sequence shown here is derived from an EMBL/GenBank/DDBJ whole genome shotgun (WGS) entry which is preliminary data.</text>
</comment>
<dbReference type="Proteomes" id="UP000293162">
    <property type="component" value="Unassembled WGS sequence"/>
</dbReference>